<dbReference type="SUPFAM" id="SSF54523">
    <property type="entry name" value="Pili subunits"/>
    <property type="match status" value="1"/>
</dbReference>
<dbReference type="InterPro" id="IPR022346">
    <property type="entry name" value="T2SS_GspH"/>
</dbReference>
<keyword evidence="5" id="KW-0997">Cell inner membrane</keyword>
<accession>Q1K1Z8</accession>
<evidence type="ECO:0000313" key="13">
    <source>
        <dbReference type="EMBL" id="EAT16641.1"/>
    </source>
</evidence>
<dbReference type="RefSeq" id="WP_005998704.1">
    <property type="nucleotide sequence ID" value="NZ_AAEW02000004.1"/>
</dbReference>
<evidence type="ECO:0000313" key="14">
    <source>
        <dbReference type="Proteomes" id="UP000005695"/>
    </source>
</evidence>
<evidence type="ECO:0000256" key="3">
    <source>
        <dbReference type="ARBA" id="ARBA00022475"/>
    </source>
</evidence>
<gene>
    <name evidence="13" type="ORF">Dace_2736</name>
</gene>
<evidence type="ECO:0000256" key="5">
    <source>
        <dbReference type="ARBA" id="ARBA00022519"/>
    </source>
</evidence>
<dbReference type="InterPro" id="IPR012902">
    <property type="entry name" value="N_methyl_site"/>
</dbReference>
<keyword evidence="8 11" id="KW-0472">Membrane</keyword>
<sequence>MNRTITSQNGFTLVELVVVIVILGILSAVMAPRFFDQSDYQERAFRDQLATALVYAHSRAVASGCDVRAEITSSGFSLYRHSTPASCGSVPATTTVLTHPDGDLYTESSPTALTGATIVFDALGRARNAAYAVTDFADVAGLGLTVVGETGCVTR</sequence>
<feature type="domain" description="General secretion pathway GspH" evidence="12">
    <location>
        <begin position="47"/>
        <end position="134"/>
    </location>
</feature>
<dbReference type="OrthoDB" id="5387661at2"/>
<evidence type="ECO:0000256" key="2">
    <source>
        <dbReference type="ARBA" id="ARBA00021549"/>
    </source>
</evidence>
<evidence type="ECO:0000256" key="6">
    <source>
        <dbReference type="ARBA" id="ARBA00022692"/>
    </source>
</evidence>
<dbReference type="InterPro" id="IPR045584">
    <property type="entry name" value="Pilin-like"/>
</dbReference>
<comment type="subcellular location">
    <subcellularLocation>
        <location evidence="1">Cell inner membrane</location>
        <topology evidence="1">Single-pass membrane protein</topology>
    </subcellularLocation>
</comment>
<evidence type="ECO:0000256" key="10">
    <source>
        <dbReference type="ARBA" id="ARBA00030775"/>
    </source>
</evidence>
<proteinExistence type="inferred from homology"/>
<dbReference type="AlphaFoldDB" id="Q1K1Z8"/>
<evidence type="ECO:0000256" key="4">
    <source>
        <dbReference type="ARBA" id="ARBA00022481"/>
    </source>
</evidence>
<dbReference type="NCBIfam" id="TIGR02532">
    <property type="entry name" value="IV_pilin_GFxxxE"/>
    <property type="match status" value="1"/>
</dbReference>
<reference evidence="13" key="2">
    <citation type="submission" date="2006-05" db="EMBL/GenBank/DDBJ databases">
        <title>Sequencing of the draft genome and assembly of Desulfuromonas acetoxidans DSM 684.</title>
        <authorList>
            <consortium name="US DOE Joint Genome Institute (JGI-PGF)"/>
            <person name="Copeland A."/>
            <person name="Lucas S."/>
            <person name="Lapidus A."/>
            <person name="Barry K."/>
            <person name="Detter J.C."/>
            <person name="Glavina del Rio T."/>
            <person name="Hammon N."/>
            <person name="Israni S."/>
            <person name="Dalin E."/>
            <person name="Tice H."/>
            <person name="Bruce D."/>
            <person name="Pitluck S."/>
            <person name="Richardson P."/>
        </authorList>
    </citation>
    <scope>NUCLEOTIDE SEQUENCE [LARGE SCALE GENOMIC DNA]</scope>
    <source>
        <strain evidence="13">DSM 684</strain>
    </source>
</reference>
<feature type="transmembrane region" description="Helical" evidence="11">
    <location>
        <begin position="12"/>
        <end position="35"/>
    </location>
</feature>
<evidence type="ECO:0000259" key="12">
    <source>
        <dbReference type="Pfam" id="PF12019"/>
    </source>
</evidence>
<dbReference type="Gene3D" id="3.30.700.10">
    <property type="entry name" value="Glycoprotein, Type 4 Pilin"/>
    <property type="match status" value="1"/>
</dbReference>
<name>Q1K1Z8_DESA6</name>
<dbReference type="Pfam" id="PF12019">
    <property type="entry name" value="GspH"/>
    <property type="match status" value="1"/>
</dbReference>
<comment type="similarity">
    <text evidence="9">Belongs to the GSP H family.</text>
</comment>
<evidence type="ECO:0000256" key="7">
    <source>
        <dbReference type="ARBA" id="ARBA00022989"/>
    </source>
</evidence>
<keyword evidence="4" id="KW-0488">Methylation</keyword>
<evidence type="ECO:0000256" key="9">
    <source>
        <dbReference type="ARBA" id="ARBA00025772"/>
    </source>
</evidence>
<organism evidence="13 14">
    <name type="scientific">Desulfuromonas acetoxidans (strain DSM 684 / 11070)</name>
    <dbReference type="NCBI Taxonomy" id="281689"/>
    <lineage>
        <taxon>Bacteria</taxon>
        <taxon>Pseudomonadati</taxon>
        <taxon>Thermodesulfobacteriota</taxon>
        <taxon>Desulfuromonadia</taxon>
        <taxon>Desulfuromonadales</taxon>
        <taxon>Desulfuromonadaceae</taxon>
        <taxon>Desulfuromonas</taxon>
    </lineage>
</organism>
<dbReference type="GO" id="GO:0005886">
    <property type="term" value="C:plasma membrane"/>
    <property type="evidence" value="ECO:0007669"/>
    <property type="project" value="UniProtKB-SubCell"/>
</dbReference>
<keyword evidence="6 11" id="KW-0812">Transmembrane</keyword>
<dbReference type="GO" id="GO:0015627">
    <property type="term" value="C:type II protein secretion system complex"/>
    <property type="evidence" value="ECO:0007669"/>
    <property type="project" value="InterPro"/>
</dbReference>
<comment type="caution">
    <text evidence="13">The sequence shown here is derived from an EMBL/GenBank/DDBJ whole genome shotgun (WGS) entry which is preliminary data.</text>
</comment>
<dbReference type="GO" id="GO:0015628">
    <property type="term" value="P:protein secretion by the type II secretion system"/>
    <property type="evidence" value="ECO:0007669"/>
    <property type="project" value="InterPro"/>
</dbReference>
<reference evidence="13" key="1">
    <citation type="submission" date="2006-05" db="EMBL/GenBank/DDBJ databases">
        <title>Annotation of the draft genome assembly of Desulfuromonas acetoxidans DSM 684.</title>
        <authorList>
            <consortium name="US DOE Joint Genome Institute (JGI-ORNL)"/>
            <person name="Larimer F."/>
            <person name="Land M."/>
            <person name="Hauser L."/>
        </authorList>
    </citation>
    <scope>NUCLEOTIDE SEQUENCE [LARGE SCALE GENOMIC DNA]</scope>
    <source>
        <strain evidence="13">DSM 684</strain>
    </source>
</reference>
<keyword evidence="7 11" id="KW-1133">Transmembrane helix</keyword>
<evidence type="ECO:0000256" key="8">
    <source>
        <dbReference type="ARBA" id="ARBA00023136"/>
    </source>
</evidence>
<keyword evidence="14" id="KW-1185">Reference proteome</keyword>
<dbReference type="Proteomes" id="UP000005695">
    <property type="component" value="Unassembled WGS sequence"/>
</dbReference>
<keyword evidence="3" id="KW-1003">Cell membrane</keyword>
<evidence type="ECO:0000256" key="1">
    <source>
        <dbReference type="ARBA" id="ARBA00004377"/>
    </source>
</evidence>
<evidence type="ECO:0000256" key="11">
    <source>
        <dbReference type="SAM" id="Phobius"/>
    </source>
</evidence>
<dbReference type="EMBL" id="AAEW02000004">
    <property type="protein sequence ID" value="EAT16641.1"/>
    <property type="molecule type" value="Genomic_DNA"/>
</dbReference>
<protein>
    <recommendedName>
        <fullName evidence="2">Type II secretion system protein H</fullName>
    </recommendedName>
    <alternativeName>
        <fullName evidence="10">General secretion pathway protein H</fullName>
    </alternativeName>
</protein>
<dbReference type="Pfam" id="PF07963">
    <property type="entry name" value="N_methyl"/>
    <property type="match status" value="1"/>
</dbReference>